<dbReference type="InParanoid" id="A0A165IXF3"/>
<name>A0A165IXF3_9BASI</name>
<sequence length="162" mass="17201">MSNERSCPCPPFTPSPEDARTIHEPLAGFANPKQRRWARGNPPATSHQPPAAPADNWVQYHTTTAGAGAGLRFPPPPRPREPSTRKGHPLRLTGSPVYIASIADSGLSARHQGPAGRGARSPEGRKSGKGPKLRKAAREYALPGAPAPGALHQGRRLRPLSS</sequence>
<feature type="compositionally biased region" description="Low complexity" evidence="1">
    <location>
        <begin position="141"/>
        <end position="151"/>
    </location>
</feature>
<feature type="region of interest" description="Disordered" evidence="1">
    <location>
        <begin position="1"/>
        <end position="162"/>
    </location>
</feature>
<keyword evidence="3" id="KW-1185">Reference proteome</keyword>
<organism evidence="2 3">
    <name type="scientific">Calocera cornea HHB12733</name>
    <dbReference type="NCBI Taxonomy" id="1353952"/>
    <lineage>
        <taxon>Eukaryota</taxon>
        <taxon>Fungi</taxon>
        <taxon>Dikarya</taxon>
        <taxon>Basidiomycota</taxon>
        <taxon>Agaricomycotina</taxon>
        <taxon>Dacrymycetes</taxon>
        <taxon>Dacrymycetales</taxon>
        <taxon>Dacrymycetaceae</taxon>
        <taxon>Calocera</taxon>
    </lineage>
</organism>
<dbReference type="EMBL" id="KV423926">
    <property type="protein sequence ID" value="KZT61099.1"/>
    <property type="molecule type" value="Genomic_DNA"/>
</dbReference>
<dbReference type="Proteomes" id="UP000076842">
    <property type="component" value="Unassembled WGS sequence"/>
</dbReference>
<evidence type="ECO:0000313" key="3">
    <source>
        <dbReference type="Proteomes" id="UP000076842"/>
    </source>
</evidence>
<feature type="compositionally biased region" description="Basic residues" evidence="1">
    <location>
        <begin position="153"/>
        <end position="162"/>
    </location>
</feature>
<evidence type="ECO:0000313" key="2">
    <source>
        <dbReference type="EMBL" id="KZT61099.1"/>
    </source>
</evidence>
<accession>A0A165IXF3</accession>
<proteinExistence type="predicted"/>
<protein>
    <submittedName>
        <fullName evidence="2">Uncharacterized protein</fullName>
    </submittedName>
</protein>
<evidence type="ECO:0000256" key="1">
    <source>
        <dbReference type="SAM" id="MobiDB-lite"/>
    </source>
</evidence>
<gene>
    <name evidence="2" type="ORF">CALCODRAFT_59662</name>
</gene>
<dbReference type="AlphaFoldDB" id="A0A165IXF3"/>
<reference evidence="2 3" key="1">
    <citation type="journal article" date="2016" name="Mol. Biol. Evol.">
        <title>Comparative Genomics of Early-Diverging Mushroom-Forming Fungi Provides Insights into the Origins of Lignocellulose Decay Capabilities.</title>
        <authorList>
            <person name="Nagy L.G."/>
            <person name="Riley R."/>
            <person name="Tritt A."/>
            <person name="Adam C."/>
            <person name="Daum C."/>
            <person name="Floudas D."/>
            <person name="Sun H."/>
            <person name="Yadav J.S."/>
            <person name="Pangilinan J."/>
            <person name="Larsson K.H."/>
            <person name="Matsuura K."/>
            <person name="Barry K."/>
            <person name="Labutti K."/>
            <person name="Kuo R."/>
            <person name="Ohm R.A."/>
            <person name="Bhattacharya S.S."/>
            <person name="Shirouzu T."/>
            <person name="Yoshinaga Y."/>
            <person name="Martin F.M."/>
            <person name="Grigoriev I.V."/>
            <person name="Hibbett D.S."/>
        </authorList>
    </citation>
    <scope>NUCLEOTIDE SEQUENCE [LARGE SCALE GENOMIC DNA]</scope>
    <source>
        <strain evidence="2 3">HHB12733</strain>
    </source>
</reference>